<evidence type="ECO:0000256" key="12">
    <source>
        <dbReference type="ARBA" id="ARBA00023274"/>
    </source>
</evidence>
<evidence type="ECO:0000256" key="7">
    <source>
        <dbReference type="ARBA" id="ARBA00022694"/>
    </source>
</evidence>
<keyword evidence="6 13" id="KW-0507">mRNA processing</keyword>
<reference evidence="16" key="1">
    <citation type="submission" date="2016-05" db="EMBL/GenBank/DDBJ databases">
        <title>Comparative genomics of biotechnologically important yeasts.</title>
        <authorList>
            <consortium name="DOE Joint Genome Institute"/>
            <person name="Riley R."/>
            <person name="Haridas S."/>
            <person name="Wolfe K.H."/>
            <person name="Lopes M.R."/>
            <person name="Hittinger C.T."/>
            <person name="Goker M."/>
            <person name="Salamov A."/>
            <person name="Wisecaver J."/>
            <person name="Long T.M."/>
            <person name="Aerts A.L."/>
            <person name="Barry K."/>
            <person name="Choi C."/>
            <person name="Clum A."/>
            <person name="Coughlan A.Y."/>
            <person name="Deshpande S."/>
            <person name="Douglass A.P."/>
            <person name="Hanson S.J."/>
            <person name="Klenk H.-P."/>
            <person name="Labutti K."/>
            <person name="Lapidus A."/>
            <person name="Lindquist E."/>
            <person name="Lipzen A."/>
            <person name="Meier-Kolthoff J.P."/>
            <person name="Ohm R.A."/>
            <person name="Otillar R.P."/>
            <person name="Pangilinan J."/>
            <person name="Peng Y."/>
            <person name="Rokas A."/>
            <person name="Rosa C.A."/>
            <person name="Scheuner C."/>
            <person name="Sibirny A.A."/>
            <person name="Slot J.C."/>
            <person name="Stielow J.B."/>
            <person name="Sun H."/>
            <person name="Kurtzman C.P."/>
            <person name="Blackwell M."/>
            <person name="Grigoriev I.V."/>
            <person name="Jeffries T.W."/>
        </authorList>
    </citation>
    <scope>NUCLEOTIDE SEQUENCE [LARGE SCALE GENOMIC DNA]</scope>
    <source>
        <strain evidence="16">NRRL Y-1933</strain>
    </source>
</reference>
<dbReference type="Pfam" id="PF01423">
    <property type="entry name" value="LSM"/>
    <property type="match status" value="1"/>
</dbReference>
<feature type="domain" description="Sm" evidence="14">
    <location>
        <begin position="15"/>
        <end position="84"/>
    </location>
</feature>
<gene>
    <name evidence="15" type="ORF">HYPBUDRAFT_134858</name>
</gene>
<evidence type="ECO:0000313" key="15">
    <source>
        <dbReference type="EMBL" id="ODV68572.1"/>
    </source>
</evidence>
<dbReference type="PIRSF" id="PIRSF006609">
    <property type="entry name" value="snRNP_SmF"/>
    <property type="match status" value="1"/>
</dbReference>
<keyword evidence="4" id="KW-0963">Cytoplasm</keyword>
<dbReference type="PROSITE" id="PS52002">
    <property type="entry name" value="SM"/>
    <property type="match status" value="1"/>
</dbReference>
<dbReference type="PANTHER" id="PTHR11021:SF1">
    <property type="entry name" value="U6 SNRNA-ASSOCIATED SM-LIKE PROTEIN LSM6"/>
    <property type="match status" value="1"/>
</dbReference>
<dbReference type="AlphaFoldDB" id="A0A1E4RMS9"/>
<evidence type="ECO:0000259" key="14">
    <source>
        <dbReference type="PROSITE" id="PS52002"/>
    </source>
</evidence>
<keyword evidence="16" id="KW-1185">Reference proteome</keyword>
<dbReference type="GO" id="GO:1990726">
    <property type="term" value="C:Lsm1-7-Pat1 complex"/>
    <property type="evidence" value="ECO:0007669"/>
    <property type="project" value="EnsemblFungi"/>
</dbReference>
<dbReference type="RefSeq" id="XP_020077639.1">
    <property type="nucleotide sequence ID" value="XM_020219550.1"/>
</dbReference>
<dbReference type="GO" id="GO:0000932">
    <property type="term" value="C:P-body"/>
    <property type="evidence" value="ECO:0007669"/>
    <property type="project" value="EnsemblFungi"/>
</dbReference>
<dbReference type="GO" id="GO:0005688">
    <property type="term" value="C:U6 snRNP"/>
    <property type="evidence" value="ECO:0007669"/>
    <property type="project" value="EnsemblFungi"/>
</dbReference>
<evidence type="ECO:0000256" key="2">
    <source>
        <dbReference type="ARBA" id="ARBA00004496"/>
    </source>
</evidence>
<dbReference type="GO" id="GO:0005681">
    <property type="term" value="C:spliceosomal complex"/>
    <property type="evidence" value="ECO:0007669"/>
    <property type="project" value="UniProtKB-KW"/>
</dbReference>
<dbReference type="PANTHER" id="PTHR11021">
    <property type="entry name" value="SMALL NUCLEAR RIBONUCLEOPROTEIN F SNRNP-F"/>
    <property type="match status" value="1"/>
</dbReference>
<dbReference type="GO" id="GO:0000398">
    <property type="term" value="P:mRNA splicing, via spliceosome"/>
    <property type="evidence" value="ECO:0007669"/>
    <property type="project" value="EnsemblFungi"/>
</dbReference>
<organism evidence="15 16">
    <name type="scientific">Hyphopichia burtonii NRRL Y-1933</name>
    <dbReference type="NCBI Taxonomy" id="984485"/>
    <lineage>
        <taxon>Eukaryota</taxon>
        <taxon>Fungi</taxon>
        <taxon>Dikarya</taxon>
        <taxon>Ascomycota</taxon>
        <taxon>Saccharomycotina</taxon>
        <taxon>Pichiomycetes</taxon>
        <taxon>Debaryomycetaceae</taxon>
        <taxon>Hyphopichia</taxon>
    </lineage>
</organism>
<dbReference type="SUPFAM" id="SSF50182">
    <property type="entry name" value="Sm-like ribonucleoproteins"/>
    <property type="match status" value="1"/>
</dbReference>
<dbReference type="GO" id="GO:0005732">
    <property type="term" value="C:sno(s)RNA-containing ribonucleoprotein complex"/>
    <property type="evidence" value="ECO:0007669"/>
    <property type="project" value="EnsemblFungi"/>
</dbReference>
<dbReference type="InterPro" id="IPR047575">
    <property type="entry name" value="Sm"/>
</dbReference>
<keyword evidence="8 13" id="KW-0747">Spliceosome</keyword>
<name>A0A1E4RMS9_9ASCO</name>
<proteinExistence type="inferred from homology"/>
<protein>
    <submittedName>
        <fullName evidence="15">U6 snRNA-associated Sm-like protein LSm6</fullName>
    </submittedName>
</protein>
<dbReference type="CDD" id="cd01726">
    <property type="entry name" value="LSm6"/>
    <property type="match status" value="1"/>
</dbReference>
<evidence type="ECO:0000256" key="4">
    <source>
        <dbReference type="ARBA" id="ARBA00022490"/>
    </source>
</evidence>
<accession>A0A1E4RMS9</accession>
<evidence type="ECO:0000256" key="5">
    <source>
        <dbReference type="ARBA" id="ARBA00022552"/>
    </source>
</evidence>
<dbReference type="OrthoDB" id="268799at2759"/>
<dbReference type="InterPro" id="IPR001163">
    <property type="entry name" value="Sm_dom_euk/arc"/>
</dbReference>
<dbReference type="InterPro" id="IPR010920">
    <property type="entry name" value="LSM_dom_sf"/>
</dbReference>
<evidence type="ECO:0000256" key="13">
    <source>
        <dbReference type="PIRNR" id="PIRNR006609"/>
    </source>
</evidence>
<keyword evidence="9 13" id="KW-0694">RNA-binding</keyword>
<evidence type="ECO:0000313" key="16">
    <source>
        <dbReference type="Proteomes" id="UP000095085"/>
    </source>
</evidence>
<evidence type="ECO:0000256" key="11">
    <source>
        <dbReference type="ARBA" id="ARBA00023242"/>
    </source>
</evidence>
<dbReference type="GO" id="GO:0046540">
    <property type="term" value="C:U4/U6 x U5 tri-snRNP complex"/>
    <property type="evidence" value="ECO:0007669"/>
    <property type="project" value="EnsemblFungi"/>
</dbReference>
<comment type="similarity">
    <text evidence="3 13">Belongs to the snRNP Sm proteins family. SmF/LSm6 subfamily.</text>
</comment>
<dbReference type="GO" id="GO:0000290">
    <property type="term" value="P:deadenylation-dependent decapping of nuclear-transcribed mRNA"/>
    <property type="evidence" value="ECO:0007669"/>
    <property type="project" value="EnsemblFungi"/>
</dbReference>
<evidence type="ECO:0000256" key="1">
    <source>
        <dbReference type="ARBA" id="ARBA00004123"/>
    </source>
</evidence>
<dbReference type="Proteomes" id="UP000095085">
    <property type="component" value="Unassembled WGS sequence"/>
</dbReference>
<dbReference type="SMART" id="SM00651">
    <property type="entry name" value="Sm"/>
    <property type="match status" value="1"/>
</dbReference>
<dbReference type="GO" id="GO:0008266">
    <property type="term" value="F:poly(U) RNA binding"/>
    <property type="evidence" value="ECO:0007669"/>
    <property type="project" value="EnsemblFungi"/>
</dbReference>
<dbReference type="GeneID" id="30994100"/>
<dbReference type="STRING" id="984485.A0A1E4RMS9"/>
<comment type="subcellular location">
    <subcellularLocation>
        <location evidence="2">Cytoplasm</location>
    </subcellularLocation>
    <subcellularLocation>
        <location evidence="1 13">Nucleus</location>
    </subcellularLocation>
</comment>
<evidence type="ECO:0000256" key="9">
    <source>
        <dbReference type="ARBA" id="ARBA00022884"/>
    </source>
</evidence>
<dbReference type="EMBL" id="KV454539">
    <property type="protein sequence ID" value="ODV68572.1"/>
    <property type="molecule type" value="Genomic_DNA"/>
</dbReference>
<dbReference type="GO" id="GO:0030490">
    <property type="term" value="P:maturation of SSU-rRNA"/>
    <property type="evidence" value="ECO:0007669"/>
    <property type="project" value="EnsemblFungi"/>
</dbReference>
<evidence type="ECO:0000256" key="8">
    <source>
        <dbReference type="ARBA" id="ARBA00022728"/>
    </source>
</evidence>
<evidence type="ECO:0000256" key="3">
    <source>
        <dbReference type="ARBA" id="ARBA00007927"/>
    </source>
</evidence>
<dbReference type="FunFam" id="2.30.30.100:FF:000037">
    <property type="entry name" value="U6 snRNA-associated Sm-like protein LSm6"/>
    <property type="match status" value="1"/>
</dbReference>
<keyword evidence="5" id="KW-0698">rRNA processing</keyword>
<dbReference type="GO" id="GO:0005730">
    <property type="term" value="C:nucleolus"/>
    <property type="evidence" value="ECO:0007669"/>
    <property type="project" value="EnsemblFungi"/>
</dbReference>
<sequence length="84" mass="9021">MTDVVTPSASITKTNPSNFLSTIIGSSVVVKLHNGVEYSGNLQSIDGYMNIVLDDAKEHVGGIESRTYGDVFIRGNNVLYISEA</sequence>
<keyword evidence="11 13" id="KW-0539">Nucleus</keyword>
<keyword evidence="10 13" id="KW-0508">mRNA splicing</keyword>
<evidence type="ECO:0000256" key="10">
    <source>
        <dbReference type="ARBA" id="ARBA00023187"/>
    </source>
</evidence>
<keyword evidence="7" id="KW-0819">tRNA processing</keyword>
<keyword evidence="12 13" id="KW-0687">Ribonucleoprotein</keyword>
<dbReference type="GO" id="GO:0008033">
    <property type="term" value="P:tRNA processing"/>
    <property type="evidence" value="ECO:0007669"/>
    <property type="project" value="UniProtKB-KW"/>
</dbReference>
<dbReference type="GO" id="GO:0030620">
    <property type="term" value="F:U2 snRNA binding"/>
    <property type="evidence" value="ECO:0007669"/>
    <property type="project" value="EnsemblFungi"/>
</dbReference>
<dbReference type="InterPro" id="IPR016487">
    <property type="entry name" value="Lsm6/sSmF"/>
</dbReference>
<evidence type="ECO:0000256" key="6">
    <source>
        <dbReference type="ARBA" id="ARBA00022664"/>
    </source>
</evidence>
<dbReference type="GO" id="GO:0005682">
    <property type="term" value="C:U5 snRNP"/>
    <property type="evidence" value="ECO:0007669"/>
    <property type="project" value="EnsemblFungi"/>
</dbReference>
<dbReference type="Gene3D" id="2.30.30.100">
    <property type="match status" value="1"/>
</dbReference>